<dbReference type="Proteomes" id="UP000191153">
    <property type="component" value="Unassembled WGS sequence"/>
</dbReference>
<accession>A0A1T4LWJ6</accession>
<keyword evidence="1" id="KW-0812">Transmembrane</keyword>
<dbReference type="STRING" id="180163.SAMN02745174_00999"/>
<dbReference type="OrthoDB" id="9796702at2"/>
<evidence type="ECO:0000313" key="2">
    <source>
        <dbReference type="EMBL" id="SJZ59113.1"/>
    </source>
</evidence>
<keyword evidence="1" id="KW-0472">Membrane</keyword>
<feature type="transmembrane region" description="Helical" evidence="1">
    <location>
        <begin position="7"/>
        <end position="25"/>
    </location>
</feature>
<gene>
    <name evidence="2" type="ORF">SAMN02745174_00999</name>
</gene>
<dbReference type="RefSeq" id="WP_078693514.1">
    <property type="nucleotide sequence ID" value="NZ_FUWX01000007.1"/>
</dbReference>
<evidence type="ECO:0000313" key="3">
    <source>
        <dbReference type="Proteomes" id="UP000191153"/>
    </source>
</evidence>
<organism evidence="2 3">
    <name type="scientific">Cetobacterium ceti</name>
    <dbReference type="NCBI Taxonomy" id="180163"/>
    <lineage>
        <taxon>Bacteria</taxon>
        <taxon>Fusobacteriati</taxon>
        <taxon>Fusobacteriota</taxon>
        <taxon>Fusobacteriia</taxon>
        <taxon>Fusobacteriales</taxon>
        <taxon>Fusobacteriaceae</taxon>
        <taxon>Cetobacterium</taxon>
    </lineage>
</organism>
<reference evidence="2 3" key="1">
    <citation type="submission" date="2017-02" db="EMBL/GenBank/DDBJ databases">
        <authorList>
            <person name="Peterson S.W."/>
        </authorList>
    </citation>
    <scope>NUCLEOTIDE SEQUENCE [LARGE SCALE GENOMIC DNA]</scope>
    <source>
        <strain evidence="2 3">ATCC 700028</strain>
    </source>
</reference>
<dbReference type="EMBL" id="FUWX01000007">
    <property type="protein sequence ID" value="SJZ59113.1"/>
    <property type="molecule type" value="Genomic_DNA"/>
</dbReference>
<sequence>MKKYLKIISFVTILSLGFYFSNIIFNRLDRKTFNVLNFNKDKIDLIFVGSSHSYSSFNTRIFDNKLKINTYALSTDAQPMAGSYYLLKEFYKKKKVEIVVFELYGLLLEPEERGSYENIFNSFQFGKNKLEASKIFNKEERIDYLFPLLKYHSVWKEPSQIIKNTIALFYPPYKGSITYWEDATKLLNEDKVKKYREENFELNIDNVKYLKKIKKEVENNGSKLIFTVAPVIVNKGNYKVLKLKEKIKKEIPDIEILDFNSNLKELGIERSDFLDHGHLNTKGSTKVSEYFANYLGKKYKFKEKNYQEKEQLDYNERYFYKDQLYHSKGKEKIQILDNEIKNIIKISKKKNLNYMLHLLDGYNIGIITKEDIKNFLISKQRFDLYLEVDNLDEVKENTYEILLFQKDILKRKILKGNKEKFFCDKDNKNVKVVQNNIWKINGKNYLIEKNIFLDEKIDKIVIKKI</sequence>
<keyword evidence="3" id="KW-1185">Reference proteome</keyword>
<evidence type="ECO:0000256" key="1">
    <source>
        <dbReference type="SAM" id="Phobius"/>
    </source>
</evidence>
<name>A0A1T4LWJ6_9FUSO</name>
<dbReference type="AlphaFoldDB" id="A0A1T4LWJ6"/>
<proteinExistence type="predicted"/>
<protein>
    <submittedName>
        <fullName evidence="2">Uncharacterized protein</fullName>
    </submittedName>
</protein>
<keyword evidence="1" id="KW-1133">Transmembrane helix</keyword>